<evidence type="ECO:0000313" key="1">
    <source>
        <dbReference type="EMBL" id="KNZ54148.1"/>
    </source>
</evidence>
<accession>A0A0L6V027</accession>
<dbReference type="Proteomes" id="UP000037035">
    <property type="component" value="Unassembled WGS sequence"/>
</dbReference>
<dbReference type="EMBL" id="LAVV01007978">
    <property type="protein sequence ID" value="KNZ54148.1"/>
    <property type="molecule type" value="Genomic_DNA"/>
</dbReference>
<evidence type="ECO:0000313" key="2">
    <source>
        <dbReference type="Proteomes" id="UP000037035"/>
    </source>
</evidence>
<proteinExistence type="predicted"/>
<comment type="caution">
    <text evidence="1">The sequence shown here is derived from an EMBL/GenBank/DDBJ whole genome shotgun (WGS) entry which is preliminary data.</text>
</comment>
<protein>
    <submittedName>
        <fullName evidence="1">Uncharacterized protein</fullName>
    </submittedName>
</protein>
<name>A0A0L6V027_9BASI</name>
<sequence>MSICRCCFYVFDKSFCNTILILVWLFFWFLGSRFGLHVWGLRCCTHKRLASTTFSTLLHWFQELFVFFCRKLNHTVSNFSNSSEKHSLLPLFASCNLERDSEFSTLNTTLCNHTPQNSFSPAVPPGLLSLSSRTSAPLNPHQVSLPAAPTQFNRPCVHLTPQVPRCANSRPPFFDIHVFTVVPADFFLNPKLYQLINHFYTTVPVAFFNHVMLIVPVGNACTKHPFTHNLASISILRKFILRHLSAPISGPLHKILDLKSQHPWLFSQPTPKTKPPLHPGIFSAAYKILILLPLTKSKDNPLSLKTASAFRMYHHHPKRGGNDCMLP</sequence>
<dbReference type="VEuPathDB" id="FungiDB:VP01_3028g1"/>
<dbReference type="AlphaFoldDB" id="A0A0L6V027"/>
<organism evidence="1 2">
    <name type="scientific">Puccinia sorghi</name>
    <dbReference type="NCBI Taxonomy" id="27349"/>
    <lineage>
        <taxon>Eukaryota</taxon>
        <taxon>Fungi</taxon>
        <taxon>Dikarya</taxon>
        <taxon>Basidiomycota</taxon>
        <taxon>Pucciniomycotina</taxon>
        <taxon>Pucciniomycetes</taxon>
        <taxon>Pucciniales</taxon>
        <taxon>Pucciniaceae</taxon>
        <taxon>Puccinia</taxon>
    </lineage>
</organism>
<keyword evidence="2" id="KW-1185">Reference proteome</keyword>
<reference evidence="1 2" key="1">
    <citation type="submission" date="2015-08" db="EMBL/GenBank/DDBJ databases">
        <title>Next Generation Sequencing and Analysis of the Genome of Puccinia sorghi L Schw, the Causal Agent of Maize Common Rust.</title>
        <authorList>
            <person name="Rochi L."/>
            <person name="Burguener G."/>
            <person name="Darino M."/>
            <person name="Turjanski A."/>
            <person name="Kreff E."/>
            <person name="Dieguez M.J."/>
            <person name="Sacco F."/>
        </authorList>
    </citation>
    <scope>NUCLEOTIDE SEQUENCE [LARGE SCALE GENOMIC DNA]</scope>
    <source>
        <strain evidence="1 2">RO10H11247</strain>
    </source>
</reference>
<gene>
    <name evidence="1" type="ORF">VP01_3028g1</name>
</gene>